<reference evidence="3 4" key="1">
    <citation type="submission" date="2014-09" db="EMBL/GenBank/DDBJ databases">
        <title>Genome sequencing of Methyloceanibacter caenitepidi Gela4.</title>
        <authorList>
            <person name="Takeuchi M."/>
            <person name="Susumu S."/>
            <person name="Kamagata Y."/>
            <person name="Oshima K."/>
            <person name="Hattori M."/>
            <person name="Iwasaki W."/>
        </authorList>
    </citation>
    <scope>NUCLEOTIDE SEQUENCE [LARGE SCALE GENOMIC DNA]</scope>
    <source>
        <strain evidence="3 4">Gela4</strain>
    </source>
</reference>
<dbReference type="AlphaFoldDB" id="A0A0A8K5D7"/>
<dbReference type="SUPFAM" id="SSF55469">
    <property type="entry name" value="FMN-dependent nitroreductase-like"/>
    <property type="match status" value="1"/>
</dbReference>
<accession>A0A0A8K5D7</accession>
<dbReference type="PANTHER" id="PTHR23026:SF123">
    <property type="entry name" value="NAD(P)H NITROREDUCTASE RV3131-RELATED"/>
    <property type="match status" value="1"/>
</dbReference>
<evidence type="ECO:0000313" key="3">
    <source>
        <dbReference type="EMBL" id="BAQ18120.1"/>
    </source>
</evidence>
<dbReference type="Pfam" id="PF00881">
    <property type="entry name" value="Nitroreductase"/>
    <property type="match status" value="1"/>
</dbReference>
<dbReference type="CDD" id="cd02145">
    <property type="entry name" value="BluB"/>
    <property type="match status" value="1"/>
</dbReference>
<dbReference type="NCBIfam" id="TIGR02476">
    <property type="entry name" value="BluB"/>
    <property type="match status" value="1"/>
</dbReference>
<proteinExistence type="predicted"/>
<feature type="region of interest" description="Disordered" evidence="1">
    <location>
        <begin position="1"/>
        <end position="31"/>
    </location>
</feature>
<dbReference type="PANTHER" id="PTHR23026">
    <property type="entry name" value="NADPH NITROREDUCTASE"/>
    <property type="match status" value="1"/>
</dbReference>
<evidence type="ECO:0000313" key="4">
    <source>
        <dbReference type="Proteomes" id="UP000031643"/>
    </source>
</evidence>
<evidence type="ECO:0000256" key="1">
    <source>
        <dbReference type="SAM" id="MobiDB-lite"/>
    </source>
</evidence>
<organism evidence="3 4">
    <name type="scientific">Methyloceanibacter caenitepidi</name>
    <dbReference type="NCBI Taxonomy" id="1384459"/>
    <lineage>
        <taxon>Bacteria</taxon>
        <taxon>Pseudomonadati</taxon>
        <taxon>Pseudomonadota</taxon>
        <taxon>Alphaproteobacteria</taxon>
        <taxon>Hyphomicrobiales</taxon>
        <taxon>Hyphomicrobiaceae</taxon>
        <taxon>Methyloceanibacter</taxon>
    </lineage>
</organism>
<feature type="domain" description="Nitroreductase" evidence="2">
    <location>
        <begin position="47"/>
        <end position="213"/>
    </location>
</feature>
<sequence length="241" mass="27374">MKAFGEQFQQRNVREPETREPEKREPEARESVPDFNGAFRAKLYDLLRWRRDVRRFKRDPLPEGMIDRLLGLACLAPSVGLSEPWRFVLVEDPARRAAIRANFEACNAEALSMQSPDRAALYARLKLQGMDEAPVQIAVYADRETVQGYGLGRMTMPETIDYSVVTAVHTFWLAARAEGIGVGWVSIIDPAGVTTALDVPEEWIFIGYLCVGYPQVEDDTPTLQRAGWEHRHATDEVILRR</sequence>
<dbReference type="InterPro" id="IPR029479">
    <property type="entry name" value="Nitroreductase"/>
</dbReference>
<name>A0A0A8K5D7_9HYPH</name>
<dbReference type="InterPro" id="IPR012825">
    <property type="entry name" value="BluB"/>
</dbReference>
<evidence type="ECO:0000259" key="2">
    <source>
        <dbReference type="Pfam" id="PF00881"/>
    </source>
</evidence>
<dbReference type="InterPro" id="IPR000415">
    <property type="entry name" value="Nitroreductase-like"/>
</dbReference>
<dbReference type="Proteomes" id="UP000031643">
    <property type="component" value="Chromosome"/>
</dbReference>
<feature type="compositionally biased region" description="Basic and acidic residues" evidence="1">
    <location>
        <begin position="12"/>
        <end position="31"/>
    </location>
</feature>
<dbReference type="HOGENOM" id="CLU_070764_3_0_5"/>
<dbReference type="EMBL" id="AP014648">
    <property type="protein sequence ID" value="BAQ18120.1"/>
    <property type="molecule type" value="Genomic_DNA"/>
</dbReference>
<protein>
    <submittedName>
        <fullName evidence="3">Cobalamin biosynthesis protein BluB</fullName>
    </submittedName>
</protein>
<dbReference type="STRING" id="1384459.GL4_2686"/>
<dbReference type="KEGG" id="mcg:GL4_2686"/>
<dbReference type="Gene3D" id="3.40.109.10">
    <property type="entry name" value="NADH Oxidase"/>
    <property type="match status" value="1"/>
</dbReference>
<keyword evidence="4" id="KW-1185">Reference proteome</keyword>
<gene>
    <name evidence="3" type="ORF">GL4_2686</name>
</gene>
<dbReference type="GO" id="GO:0016491">
    <property type="term" value="F:oxidoreductase activity"/>
    <property type="evidence" value="ECO:0007669"/>
    <property type="project" value="InterPro"/>
</dbReference>
<dbReference type="OrthoDB" id="9773807at2"/>
<dbReference type="InterPro" id="IPR050627">
    <property type="entry name" value="Nitroreductase/BluB"/>
</dbReference>